<keyword evidence="3" id="KW-1185">Reference proteome</keyword>
<evidence type="ECO:0000313" key="3">
    <source>
        <dbReference type="Proteomes" id="UP001178507"/>
    </source>
</evidence>
<proteinExistence type="predicted"/>
<protein>
    <submittedName>
        <fullName evidence="2">Uncharacterized protein</fullName>
    </submittedName>
</protein>
<evidence type="ECO:0000256" key="1">
    <source>
        <dbReference type="SAM" id="MobiDB-lite"/>
    </source>
</evidence>
<feature type="non-terminal residue" evidence="2">
    <location>
        <position position="1"/>
    </location>
</feature>
<accession>A0AA36IBD5</accession>
<dbReference type="EMBL" id="CAUJNA010001091">
    <property type="protein sequence ID" value="CAJ1384187.1"/>
    <property type="molecule type" value="Genomic_DNA"/>
</dbReference>
<reference evidence="2" key="1">
    <citation type="submission" date="2023-08" db="EMBL/GenBank/DDBJ databases">
        <authorList>
            <person name="Chen Y."/>
            <person name="Shah S."/>
            <person name="Dougan E. K."/>
            <person name="Thang M."/>
            <person name="Chan C."/>
        </authorList>
    </citation>
    <scope>NUCLEOTIDE SEQUENCE</scope>
</reference>
<evidence type="ECO:0000313" key="2">
    <source>
        <dbReference type="EMBL" id="CAJ1384187.1"/>
    </source>
</evidence>
<dbReference type="Proteomes" id="UP001178507">
    <property type="component" value="Unassembled WGS sequence"/>
</dbReference>
<feature type="region of interest" description="Disordered" evidence="1">
    <location>
        <begin position="210"/>
        <end position="282"/>
    </location>
</feature>
<dbReference type="AlphaFoldDB" id="A0AA36IBD5"/>
<sequence length="308" mass="33852">PDTMTTLRLGQTPSRDDLLDMELGGEQLALWQSLIPLLLMEGPDVWPAIEKEVHGWIEKVGMAGKGFDVADAELGAEAHETWMLKQDLAKQQQELQRLSGENERKLTTMQNAVAKMKCRLSLQRLNPEDLAEKLRGLEEWEDKKMGDIVAEETEGNAKVKSMIEKIGLQVEKLARKAIVAYHRDTGCPDPEPENAEELEFMGELEALFEPDQPTPSLSVEEPTPSLSVEEPTGLSVEEPTASLSVEGPTASLSVEEPTASLTVEEPDLAPSGAMSPPSPRQAAFEKIRMLPDSEAKSAMMSLLEAQIK</sequence>
<comment type="caution">
    <text evidence="2">The sequence shown here is derived from an EMBL/GenBank/DDBJ whole genome shotgun (WGS) entry which is preliminary data.</text>
</comment>
<feature type="non-terminal residue" evidence="2">
    <location>
        <position position="308"/>
    </location>
</feature>
<gene>
    <name evidence="2" type="ORF">EVOR1521_LOCUS11098</name>
</gene>
<name>A0AA36IBD5_9DINO</name>
<organism evidence="2 3">
    <name type="scientific">Effrenium voratum</name>
    <dbReference type="NCBI Taxonomy" id="2562239"/>
    <lineage>
        <taxon>Eukaryota</taxon>
        <taxon>Sar</taxon>
        <taxon>Alveolata</taxon>
        <taxon>Dinophyceae</taxon>
        <taxon>Suessiales</taxon>
        <taxon>Symbiodiniaceae</taxon>
        <taxon>Effrenium</taxon>
    </lineage>
</organism>